<dbReference type="STRING" id="1385369.N825_18930"/>
<comment type="caution">
    <text evidence="4">The sequence shown here is derived from an EMBL/GenBank/DDBJ whole genome shotgun (WGS) entry which is preliminary data.</text>
</comment>
<evidence type="ECO:0000256" key="1">
    <source>
        <dbReference type="HAMAP-Rule" id="MF_00095"/>
    </source>
</evidence>
<evidence type="ECO:0000259" key="2">
    <source>
        <dbReference type="Pfam" id="PF03749"/>
    </source>
</evidence>
<dbReference type="HAMAP" id="MF_00095">
    <property type="entry name" value="SfsA"/>
    <property type="match status" value="1"/>
</dbReference>
<dbReference type="PATRIC" id="fig|1385369.3.peg.714"/>
<feature type="domain" description="SfsA N-terminal OB" evidence="3">
    <location>
        <begin position="14"/>
        <end position="79"/>
    </location>
</feature>
<sequence length="240" mass="25942">MRFASPLIEGRLILRYKRFLADVTLADGTVVTAHVPNSGAMLGLNAPGSRVWLSHSGSPTRKYAHTLEMVEADGQPIGVNTSHPNAIAAAAIAAGAIPELVGYSSIRREVKYGRNSRIDLLLEDSGRAPAYVEVKNVHLRRPDRHGGMAAEFPDCVTTRGAKHLVELADMVALGCRAVMLYLVQRTDCDHFRVAHDIDLSYHRGLVTAAAAGVETLCYSCAITPEAILLDRSLPVHLEIA</sequence>
<dbReference type="Gene3D" id="2.40.50.580">
    <property type="match status" value="1"/>
</dbReference>
<keyword evidence="5" id="KW-1185">Reference proteome</keyword>
<feature type="domain" description="Sugar fermentation stimulation protein C-terminal" evidence="2">
    <location>
        <begin position="83"/>
        <end position="225"/>
    </location>
</feature>
<dbReference type="PANTHER" id="PTHR30545:SF2">
    <property type="entry name" value="SUGAR FERMENTATION STIMULATION PROTEIN A"/>
    <property type="match status" value="1"/>
</dbReference>
<dbReference type="Gene3D" id="3.40.1350.60">
    <property type="match status" value="1"/>
</dbReference>
<dbReference type="InterPro" id="IPR040452">
    <property type="entry name" value="SfsA_C"/>
</dbReference>
<evidence type="ECO:0000313" key="4">
    <source>
        <dbReference type="EMBL" id="EWY42014.1"/>
    </source>
</evidence>
<dbReference type="EMBL" id="AVFL01000002">
    <property type="protein sequence ID" value="EWY42014.1"/>
    <property type="molecule type" value="Genomic_DNA"/>
</dbReference>
<dbReference type="Pfam" id="PF03749">
    <property type="entry name" value="SfsA"/>
    <property type="match status" value="1"/>
</dbReference>
<dbReference type="Proteomes" id="UP000019486">
    <property type="component" value="Unassembled WGS sequence"/>
</dbReference>
<dbReference type="PANTHER" id="PTHR30545">
    <property type="entry name" value="SUGAR FERMENTATION STIMULATION PROTEIN A"/>
    <property type="match status" value="1"/>
</dbReference>
<organism evidence="4 5">
    <name type="scientific">Skermanella stibiiresistens SB22</name>
    <dbReference type="NCBI Taxonomy" id="1385369"/>
    <lineage>
        <taxon>Bacteria</taxon>
        <taxon>Pseudomonadati</taxon>
        <taxon>Pseudomonadota</taxon>
        <taxon>Alphaproteobacteria</taxon>
        <taxon>Rhodospirillales</taxon>
        <taxon>Azospirillaceae</taxon>
        <taxon>Skermanella</taxon>
    </lineage>
</organism>
<dbReference type="InterPro" id="IPR005224">
    <property type="entry name" value="SfsA"/>
</dbReference>
<name>W9H7H6_9PROT</name>
<comment type="similarity">
    <text evidence="1">Belongs to the SfsA family.</text>
</comment>
<dbReference type="AlphaFoldDB" id="W9H7H6"/>
<evidence type="ECO:0000313" key="5">
    <source>
        <dbReference type="Proteomes" id="UP000019486"/>
    </source>
</evidence>
<proteinExistence type="inferred from homology"/>
<dbReference type="OrthoDB" id="9802365at2"/>
<dbReference type="InterPro" id="IPR041465">
    <property type="entry name" value="SfsA_N"/>
</dbReference>
<evidence type="ECO:0000259" key="3">
    <source>
        <dbReference type="Pfam" id="PF17746"/>
    </source>
</evidence>
<gene>
    <name evidence="1" type="primary">sfsA</name>
    <name evidence="4" type="ORF">N825_18930</name>
</gene>
<protein>
    <recommendedName>
        <fullName evidence="1">Sugar fermentation stimulation protein homolog</fullName>
    </recommendedName>
</protein>
<reference evidence="4 5" key="1">
    <citation type="submission" date="2013-08" db="EMBL/GenBank/DDBJ databases">
        <title>The genome sequence of Skermanella stibiiresistens.</title>
        <authorList>
            <person name="Zhu W."/>
            <person name="Wang G."/>
        </authorList>
    </citation>
    <scope>NUCLEOTIDE SEQUENCE [LARGE SCALE GENOMIC DNA]</scope>
    <source>
        <strain evidence="4 5">SB22</strain>
    </source>
</reference>
<dbReference type="CDD" id="cd22359">
    <property type="entry name" value="SfsA-like_bacterial"/>
    <property type="match status" value="1"/>
</dbReference>
<dbReference type="RefSeq" id="WP_037447714.1">
    <property type="nucleotide sequence ID" value="NZ_AVFL01000002.1"/>
</dbReference>
<dbReference type="GO" id="GO:0003677">
    <property type="term" value="F:DNA binding"/>
    <property type="evidence" value="ECO:0007669"/>
    <property type="project" value="InterPro"/>
</dbReference>
<dbReference type="NCBIfam" id="TIGR00230">
    <property type="entry name" value="sfsA"/>
    <property type="match status" value="1"/>
</dbReference>
<dbReference type="Pfam" id="PF17746">
    <property type="entry name" value="SfsA_N"/>
    <property type="match status" value="1"/>
</dbReference>
<accession>W9H7H6</accession>